<dbReference type="EC" id="5.2.1.8" evidence="5"/>
<evidence type="ECO:0000259" key="6">
    <source>
        <dbReference type="PROSITE" id="PS50059"/>
    </source>
</evidence>
<gene>
    <name evidence="7" type="ORF">GCM10011372_08260</name>
</gene>
<dbReference type="InterPro" id="IPR001179">
    <property type="entry name" value="PPIase_FKBP_dom"/>
</dbReference>
<comment type="caution">
    <text evidence="7">The sequence shown here is derived from an EMBL/GenBank/DDBJ whole genome shotgun (WGS) entry which is preliminary data.</text>
</comment>
<accession>A0A917PE80</accession>
<keyword evidence="3 4" id="KW-0413">Isomerase</keyword>
<dbReference type="GO" id="GO:0003755">
    <property type="term" value="F:peptidyl-prolyl cis-trans isomerase activity"/>
    <property type="evidence" value="ECO:0007669"/>
    <property type="project" value="UniProtKB-UniRule"/>
</dbReference>
<protein>
    <recommendedName>
        <fullName evidence="5">Peptidyl-prolyl cis-trans isomerase</fullName>
        <ecNumber evidence="5">5.2.1.8</ecNumber>
    </recommendedName>
</protein>
<feature type="domain" description="PPIase FKBP-type" evidence="6">
    <location>
        <begin position="1"/>
        <end position="61"/>
    </location>
</feature>
<comment type="catalytic activity">
    <reaction evidence="1 4 5">
        <text>[protein]-peptidylproline (omega=180) = [protein]-peptidylproline (omega=0)</text>
        <dbReference type="Rhea" id="RHEA:16237"/>
        <dbReference type="Rhea" id="RHEA-COMP:10747"/>
        <dbReference type="Rhea" id="RHEA-COMP:10748"/>
        <dbReference type="ChEBI" id="CHEBI:83833"/>
        <dbReference type="ChEBI" id="CHEBI:83834"/>
        <dbReference type="EC" id="5.2.1.8"/>
    </reaction>
</comment>
<dbReference type="EMBL" id="BMMD01000003">
    <property type="protein sequence ID" value="GGJ72617.1"/>
    <property type="molecule type" value="Genomic_DNA"/>
</dbReference>
<reference evidence="7" key="1">
    <citation type="journal article" date="2014" name="Int. J. Syst. Evol. Microbiol.">
        <title>Complete genome sequence of Corynebacterium casei LMG S-19264T (=DSM 44701T), isolated from a smear-ripened cheese.</title>
        <authorList>
            <consortium name="US DOE Joint Genome Institute (JGI-PGF)"/>
            <person name="Walter F."/>
            <person name="Albersmeier A."/>
            <person name="Kalinowski J."/>
            <person name="Ruckert C."/>
        </authorList>
    </citation>
    <scope>NUCLEOTIDE SEQUENCE</scope>
    <source>
        <strain evidence="7">CGMCC 1.8984</strain>
    </source>
</reference>
<dbReference type="RefSeq" id="WP_188742179.1">
    <property type="nucleotide sequence ID" value="NZ_BAABFW010000009.1"/>
</dbReference>
<dbReference type="PROSITE" id="PS50059">
    <property type="entry name" value="FKBP_PPIASE"/>
    <property type="match status" value="1"/>
</dbReference>
<dbReference type="Proteomes" id="UP000636956">
    <property type="component" value="Unassembled WGS sequence"/>
</dbReference>
<evidence type="ECO:0000313" key="8">
    <source>
        <dbReference type="Proteomes" id="UP000636956"/>
    </source>
</evidence>
<dbReference type="InterPro" id="IPR046357">
    <property type="entry name" value="PPIase_dom_sf"/>
</dbReference>
<evidence type="ECO:0000256" key="1">
    <source>
        <dbReference type="ARBA" id="ARBA00000971"/>
    </source>
</evidence>
<dbReference type="Pfam" id="PF00254">
    <property type="entry name" value="FKBP_C"/>
    <property type="match status" value="1"/>
</dbReference>
<evidence type="ECO:0000256" key="3">
    <source>
        <dbReference type="ARBA" id="ARBA00023235"/>
    </source>
</evidence>
<name>A0A917PE80_9MICO</name>
<comment type="similarity">
    <text evidence="5">Belongs to the FKBP-type PPIase family.</text>
</comment>
<keyword evidence="8" id="KW-1185">Reference proteome</keyword>
<sequence>MLEQGDGGLIPGLAAAIVGQKVGTKLIVSIPPEYAYGTEQSDRNPLGGQTLVFLVEIGGTETDPTIAG</sequence>
<evidence type="ECO:0000313" key="7">
    <source>
        <dbReference type="EMBL" id="GGJ72617.1"/>
    </source>
</evidence>
<dbReference type="SUPFAM" id="SSF54534">
    <property type="entry name" value="FKBP-like"/>
    <property type="match status" value="1"/>
</dbReference>
<organism evidence="7 8">
    <name type="scientific">Agromyces bauzanensis</name>
    <dbReference type="NCBI Taxonomy" id="1308924"/>
    <lineage>
        <taxon>Bacteria</taxon>
        <taxon>Bacillati</taxon>
        <taxon>Actinomycetota</taxon>
        <taxon>Actinomycetes</taxon>
        <taxon>Micrococcales</taxon>
        <taxon>Microbacteriaceae</taxon>
        <taxon>Agromyces</taxon>
    </lineage>
</organism>
<reference evidence="7" key="2">
    <citation type="submission" date="2020-09" db="EMBL/GenBank/DDBJ databases">
        <authorList>
            <person name="Sun Q."/>
            <person name="Zhou Y."/>
        </authorList>
    </citation>
    <scope>NUCLEOTIDE SEQUENCE</scope>
    <source>
        <strain evidence="7">CGMCC 1.8984</strain>
    </source>
</reference>
<proteinExistence type="inferred from homology"/>
<evidence type="ECO:0000256" key="5">
    <source>
        <dbReference type="RuleBase" id="RU003915"/>
    </source>
</evidence>
<dbReference type="Gene3D" id="3.10.50.40">
    <property type="match status" value="1"/>
</dbReference>
<dbReference type="AlphaFoldDB" id="A0A917PE80"/>
<evidence type="ECO:0000256" key="4">
    <source>
        <dbReference type="PROSITE-ProRule" id="PRU00277"/>
    </source>
</evidence>
<evidence type="ECO:0000256" key="2">
    <source>
        <dbReference type="ARBA" id="ARBA00023110"/>
    </source>
</evidence>
<keyword evidence="2 4" id="KW-0697">Rotamase</keyword>